<evidence type="ECO:0000256" key="9">
    <source>
        <dbReference type="RuleBase" id="RU365103"/>
    </source>
</evidence>
<comment type="catalytic activity">
    <reaction evidence="6 9">
        <text>lipid IVA (E. coli) + CMP-3-deoxy-beta-D-manno-octulosonate = alpha-Kdo-(2-&gt;6)-lipid IVA (E. coli) + CMP + H(+)</text>
        <dbReference type="Rhea" id="RHEA:28066"/>
        <dbReference type="ChEBI" id="CHEBI:15378"/>
        <dbReference type="ChEBI" id="CHEBI:58603"/>
        <dbReference type="ChEBI" id="CHEBI:60364"/>
        <dbReference type="ChEBI" id="CHEBI:60377"/>
        <dbReference type="ChEBI" id="CHEBI:85987"/>
        <dbReference type="EC" id="2.4.99.12"/>
    </reaction>
</comment>
<dbReference type="NCBIfam" id="NF004389">
    <property type="entry name" value="PRK05749.1-5"/>
    <property type="match status" value="1"/>
</dbReference>
<evidence type="ECO:0000256" key="7">
    <source>
        <dbReference type="PIRSR" id="PIRSR639901-1"/>
    </source>
</evidence>
<dbReference type="AlphaFoldDB" id="A0RPS4"/>
<dbReference type="EC" id="2.4.99.12" evidence="2 9"/>
<evidence type="ECO:0000256" key="1">
    <source>
        <dbReference type="ARBA" id="ARBA00004713"/>
    </source>
</evidence>
<evidence type="ECO:0000256" key="4">
    <source>
        <dbReference type="ARBA" id="ARBA00022679"/>
    </source>
</evidence>
<keyword evidence="4 9" id="KW-0808">Transferase</keyword>
<dbReference type="Gene3D" id="3.40.50.11720">
    <property type="entry name" value="3-Deoxy-D-manno-octulosonic-acid transferase, N-terminal domain"/>
    <property type="match status" value="1"/>
</dbReference>
<comment type="pathway">
    <text evidence="1 9">Bacterial outer membrane biogenesis; LPS core biosynthesis.</text>
</comment>
<evidence type="ECO:0000256" key="3">
    <source>
        <dbReference type="ARBA" id="ARBA00019077"/>
    </source>
</evidence>
<evidence type="ECO:0000259" key="10">
    <source>
        <dbReference type="Pfam" id="PF04413"/>
    </source>
</evidence>
<dbReference type="CAZy" id="GT30">
    <property type="family name" value="Glycosyltransferase Family 30"/>
</dbReference>
<gene>
    <name evidence="11" type="ordered locus">CFF8240_1043</name>
</gene>
<dbReference type="GO" id="GO:0009244">
    <property type="term" value="P:lipopolysaccharide core region biosynthetic process"/>
    <property type="evidence" value="ECO:0007669"/>
    <property type="project" value="UniProtKB-UniRule"/>
</dbReference>
<dbReference type="Proteomes" id="UP000000760">
    <property type="component" value="Chromosome"/>
</dbReference>
<keyword evidence="9" id="KW-1003">Cell membrane</keyword>
<evidence type="ECO:0000313" key="12">
    <source>
        <dbReference type="Proteomes" id="UP000000760"/>
    </source>
</evidence>
<feature type="site" description="Transition state stabilizer" evidence="8">
    <location>
        <position position="205"/>
    </location>
</feature>
<keyword evidence="9" id="KW-0472">Membrane</keyword>
<dbReference type="InterPro" id="IPR038107">
    <property type="entry name" value="Glycos_transf_N_sf"/>
</dbReference>
<evidence type="ECO:0000313" key="11">
    <source>
        <dbReference type="EMBL" id="ABK82902.1"/>
    </source>
</evidence>
<reference evidence="12" key="1">
    <citation type="submission" date="2006-11" db="EMBL/GenBank/DDBJ databases">
        <title>Sequence of Campylobacter fetus subsp. fetus 82-40.</title>
        <authorList>
            <person name="Fouts D.E."/>
            <person name="Nelson K.E."/>
        </authorList>
    </citation>
    <scope>NUCLEOTIDE SEQUENCE [LARGE SCALE GENOMIC DNA]</scope>
    <source>
        <strain evidence="12">82-40</strain>
    </source>
</reference>
<evidence type="ECO:0000256" key="5">
    <source>
        <dbReference type="ARBA" id="ARBA00031445"/>
    </source>
</evidence>
<feature type="transmembrane region" description="Helical" evidence="9">
    <location>
        <begin position="16"/>
        <end position="38"/>
    </location>
</feature>
<organism evidence="11 12">
    <name type="scientific">Campylobacter fetus subsp. fetus (strain 82-40)</name>
    <dbReference type="NCBI Taxonomy" id="360106"/>
    <lineage>
        <taxon>Bacteria</taxon>
        <taxon>Pseudomonadati</taxon>
        <taxon>Campylobacterota</taxon>
        <taxon>Epsilonproteobacteria</taxon>
        <taxon>Campylobacterales</taxon>
        <taxon>Campylobacteraceae</taxon>
        <taxon>Campylobacter</taxon>
    </lineage>
</organism>
<accession>A0RPS4</accession>
<dbReference type="SUPFAM" id="SSF53756">
    <property type="entry name" value="UDP-Glycosyltransferase/glycogen phosphorylase"/>
    <property type="match status" value="1"/>
</dbReference>
<protein>
    <recommendedName>
        <fullName evidence="3 9">3-deoxy-D-manno-octulosonic acid transferase</fullName>
        <shortName evidence="9">Kdo transferase</shortName>
        <ecNumber evidence="2 9">2.4.99.12</ecNumber>
    </recommendedName>
    <alternativeName>
        <fullName evidence="5 9">Lipid IV(A) 3-deoxy-D-manno-octulosonic acid transferase</fullName>
    </alternativeName>
</protein>
<dbReference type="PANTHER" id="PTHR42755:SF1">
    <property type="entry name" value="3-DEOXY-D-MANNO-OCTULOSONIC ACID TRANSFERASE, MITOCHONDRIAL-RELATED"/>
    <property type="match status" value="1"/>
</dbReference>
<dbReference type="Gene3D" id="3.40.50.2000">
    <property type="entry name" value="Glycogen Phosphorylase B"/>
    <property type="match status" value="1"/>
</dbReference>
<dbReference type="InterPro" id="IPR039901">
    <property type="entry name" value="Kdotransferase"/>
</dbReference>
<dbReference type="PANTHER" id="PTHR42755">
    <property type="entry name" value="3-DEOXY-MANNO-OCTULOSONATE CYTIDYLYLTRANSFERASE"/>
    <property type="match status" value="1"/>
</dbReference>
<dbReference type="EMBL" id="CP000487">
    <property type="protein sequence ID" value="ABK82902.1"/>
    <property type="molecule type" value="Genomic_DNA"/>
</dbReference>
<keyword evidence="9" id="KW-0448">Lipopolysaccharide biosynthesis</keyword>
<feature type="active site" description="Proton acceptor" evidence="7">
    <location>
        <position position="72"/>
    </location>
</feature>
<evidence type="ECO:0000256" key="8">
    <source>
        <dbReference type="PIRSR" id="PIRSR639901-2"/>
    </source>
</evidence>
<dbReference type="HOGENOM" id="CLU_036146_2_0_7"/>
<dbReference type="GO" id="GO:0043842">
    <property type="term" value="F:Kdo transferase activity"/>
    <property type="evidence" value="ECO:0007669"/>
    <property type="project" value="UniProtKB-EC"/>
</dbReference>
<name>A0RPS4_CAMFF</name>
<comment type="function">
    <text evidence="9">Involved in lipopolysaccharide (LPS) biosynthesis. Catalyzes the transfer of 3-deoxy-D-manno-octulosonate (Kdo) residue(s) from CMP-Kdo to lipid IV(A), the tetraacyldisaccharide-1,4'-bisphosphate precursor of lipid A.</text>
</comment>
<dbReference type="GO" id="GO:0005886">
    <property type="term" value="C:plasma membrane"/>
    <property type="evidence" value="ECO:0007669"/>
    <property type="project" value="UniProtKB-SubCell"/>
</dbReference>
<evidence type="ECO:0000256" key="2">
    <source>
        <dbReference type="ARBA" id="ARBA00012621"/>
    </source>
</evidence>
<proteinExistence type="inferred from homology"/>
<dbReference type="Pfam" id="PF04413">
    <property type="entry name" value="Glycos_transf_N"/>
    <property type="match status" value="1"/>
</dbReference>
<keyword evidence="9" id="KW-1133">Transmembrane helix</keyword>
<dbReference type="GO" id="GO:0009245">
    <property type="term" value="P:lipid A biosynthetic process"/>
    <property type="evidence" value="ECO:0007669"/>
    <property type="project" value="TreeGrafter"/>
</dbReference>
<dbReference type="UniPathway" id="UPA00958"/>
<comment type="subcellular location">
    <subcellularLocation>
        <location evidence="9">Cell membrane</location>
    </subcellularLocation>
</comment>
<dbReference type="InterPro" id="IPR007507">
    <property type="entry name" value="Glycos_transf_N"/>
</dbReference>
<dbReference type="eggNOG" id="COG1519">
    <property type="taxonomic scope" value="Bacteria"/>
</dbReference>
<comment type="similarity">
    <text evidence="9">Belongs to the glycosyltransferase group 1 family.</text>
</comment>
<feature type="domain" description="3-deoxy-D-manno-octulosonic-acid transferase N-terminal" evidence="10">
    <location>
        <begin position="47"/>
        <end position="206"/>
    </location>
</feature>
<sequence>MSALRSYFIQRRKWRVIYTFLSFVILILASPFLALLSFKSKFKNSIPARFFLKNSKKLPVSNFHFHACSLGEVASIEPFFNSCESSRISVVTQTGFDRAKKFTNDLCFLPFECFLPFWWSHCKVLVVFEAELWLNLFKIAKQNGSKTILLNARISDKSYKSYLRFKFYYQWIFTYVDLVLAQSDTDKIRLESLGAKNVKVIGNIKSANLLKPTKIYQKPQKRVITIASSHENEEKQILSLLNLKDNDMLFIAPRHPERFQKVGILVSEFASKNNLSYEKFSQNLGFKSDVVLIDTLGELVNIYNISDIVVLCGSFEKGIGGHNPIEAAQFNCSIISGEFVYNQKPLFEAVDGVVMSDYKSLNTALNSNLKKCSIKNRCDFNTVLQEIKSYL</sequence>
<evidence type="ECO:0000256" key="6">
    <source>
        <dbReference type="ARBA" id="ARBA00049183"/>
    </source>
</evidence>
<feature type="site" description="Transition state stabilizer" evidence="8">
    <location>
        <position position="129"/>
    </location>
</feature>
<keyword evidence="9" id="KW-0812">Transmembrane</keyword>
<dbReference type="KEGG" id="cff:CFF8240_1043"/>